<dbReference type="Pfam" id="PF01576">
    <property type="entry name" value="Myosin_tail_1"/>
    <property type="match status" value="1"/>
</dbReference>
<evidence type="ECO:0000256" key="3">
    <source>
        <dbReference type="SAM" id="MobiDB-lite"/>
    </source>
</evidence>
<name>A0A6P8K6D8_DROMA</name>
<feature type="region of interest" description="Disordered" evidence="3">
    <location>
        <begin position="834"/>
        <end position="920"/>
    </location>
</feature>
<dbReference type="InterPro" id="IPR000048">
    <property type="entry name" value="IQ_motif_EF-hand-BS"/>
</dbReference>
<gene>
    <name evidence="6" type="primary">LOC117143765</name>
</gene>
<dbReference type="Gene3D" id="4.10.270.10">
    <property type="entry name" value="Myosin, subunit A"/>
    <property type="match status" value="1"/>
</dbReference>
<dbReference type="InterPro" id="IPR002928">
    <property type="entry name" value="Myosin_tail"/>
</dbReference>
<dbReference type="GO" id="GO:0051015">
    <property type="term" value="F:actin filament binding"/>
    <property type="evidence" value="ECO:0007669"/>
    <property type="project" value="TreeGrafter"/>
</dbReference>
<feature type="compositionally biased region" description="Basic and acidic residues" evidence="3">
    <location>
        <begin position="437"/>
        <end position="447"/>
    </location>
</feature>
<evidence type="ECO:0000313" key="6">
    <source>
        <dbReference type="RefSeq" id="XP_033164485.1"/>
    </source>
</evidence>
<evidence type="ECO:0000256" key="2">
    <source>
        <dbReference type="SAM" id="Coils"/>
    </source>
</evidence>
<feature type="region of interest" description="Disordered" evidence="3">
    <location>
        <begin position="425"/>
        <end position="454"/>
    </location>
</feature>
<dbReference type="GO" id="GO:0016460">
    <property type="term" value="C:myosin II complex"/>
    <property type="evidence" value="ECO:0007669"/>
    <property type="project" value="TreeGrafter"/>
</dbReference>
<reference evidence="6" key="1">
    <citation type="submission" date="2025-08" db="UniProtKB">
        <authorList>
            <consortium name="RefSeq"/>
        </authorList>
    </citation>
    <scope>IDENTIFICATION</scope>
    <source>
        <strain evidence="6">Mau12</strain>
        <tissue evidence="6">Whole Body</tissue>
    </source>
</reference>
<feature type="compositionally biased region" description="Acidic residues" evidence="3">
    <location>
        <begin position="835"/>
        <end position="848"/>
    </location>
</feature>
<dbReference type="PANTHER" id="PTHR45615:SF36">
    <property type="entry name" value="MYOSIN HEAVY CHAIN-LIKE, ISOFORM B-RELATED"/>
    <property type="match status" value="1"/>
</dbReference>
<dbReference type="GO" id="GO:0032982">
    <property type="term" value="C:myosin filament"/>
    <property type="evidence" value="ECO:0007669"/>
    <property type="project" value="TreeGrafter"/>
</dbReference>
<feature type="coiled-coil region" evidence="2">
    <location>
        <begin position="141"/>
        <end position="245"/>
    </location>
</feature>
<dbReference type="InterPro" id="IPR027417">
    <property type="entry name" value="P-loop_NTPase"/>
</dbReference>
<dbReference type="PROSITE" id="PS50096">
    <property type="entry name" value="IQ"/>
    <property type="match status" value="1"/>
</dbReference>
<dbReference type="GO" id="GO:0005737">
    <property type="term" value="C:cytoplasm"/>
    <property type="evidence" value="ECO:0007669"/>
    <property type="project" value="TreeGrafter"/>
</dbReference>
<keyword evidence="5" id="KW-1185">Reference proteome</keyword>
<dbReference type="RefSeq" id="XP_033164485.1">
    <property type="nucleotide sequence ID" value="XM_033308594.1"/>
</dbReference>
<protein>
    <submittedName>
        <fullName evidence="6">Unconventional myosin-XVIIIa-like isoform X11</fullName>
    </submittedName>
</protein>
<dbReference type="Pfam" id="PF00612">
    <property type="entry name" value="IQ"/>
    <property type="match status" value="1"/>
</dbReference>
<dbReference type="FunFam" id="4.10.270.10:FF:000004">
    <property type="entry name" value="unconventional myosin-XVIIIa isoform X1"/>
    <property type="match status" value="1"/>
</dbReference>
<organism evidence="5 6">
    <name type="scientific">Drosophila mauritiana</name>
    <name type="common">Fruit fly</name>
    <dbReference type="NCBI Taxonomy" id="7226"/>
    <lineage>
        <taxon>Eukaryota</taxon>
        <taxon>Metazoa</taxon>
        <taxon>Ecdysozoa</taxon>
        <taxon>Arthropoda</taxon>
        <taxon>Hexapoda</taxon>
        <taxon>Insecta</taxon>
        <taxon>Pterygota</taxon>
        <taxon>Neoptera</taxon>
        <taxon>Endopterygota</taxon>
        <taxon>Diptera</taxon>
        <taxon>Brachycera</taxon>
        <taxon>Muscomorpha</taxon>
        <taxon>Ephydroidea</taxon>
        <taxon>Drosophilidae</taxon>
        <taxon>Drosophila</taxon>
        <taxon>Sophophora</taxon>
    </lineage>
</organism>
<dbReference type="SMART" id="SM00015">
    <property type="entry name" value="IQ"/>
    <property type="match status" value="2"/>
</dbReference>
<accession>A0A6P8K6D8</accession>
<proteinExistence type="predicted"/>
<dbReference type="PANTHER" id="PTHR45615">
    <property type="entry name" value="MYOSIN HEAVY CHAIN, NON-MUSCLE"/>
    <property type="match status" value="1"/>
</dbReference>
<dbReference type="SUPFAM" id="SSF52540">
    <property type="entry name" value="P-loop containing nucleoside triphosphate hydrolases"/>
    <property type="match status" value="1"/>
</dbReference>
<feature type="region of interest" description="Disordered" evidence="3">
    <location>
        <begin position="785"/>
        <end position="814"/>
    </location>
</feature>
<evidence type="ECO:0000259" key="4">
    <source>
        <dbReference type="Pfam" id="PF01576"/>
    </source>
</evidence>
<dbReference type="Proteomes" id="UP000515162">
    <property type="component" value="Chromosome 3R"/>
</dbReference>
<sequence>MWSDKSAVCLPWSGNASVAASVRNSAQILNLFYGEGQEDFVVPQPILGLLTIGCAIACVRIILFRSGVLSDLEAKRDVLLSDRIIQLQAFCRGYLARKKMSQRRVQELAVRCIQRNVKAFLAVRDWPWWRLLVRVTPLLNVHRTEEQLKTANEELLMLRAKLEKIECDRSEVKAENQKLEAKLSELTVDLAEERSTAHIATERLEAETAERLKLEKELGDQANKVKNLQETTEKLEMELICAKSDLNGISEDEDAENEDGVGGGVYKLKYERVARELEFTKRRLHTQHEHDLEQLVGLKKHLEMKLSDAYEEVVEQRQVVGQWKRKAQKMTNEMNDLRMLLEEQNARNNLLEKKQRKFDAECQSLQDAARQERQAKERYGREKDVLQAEKFTLEQTLADTRLDLDLKEEKLASLQRELEEMTFGGGTEEEFAQLRRSKNETERRAKEQEEELDEMAGQIQLLEQAKLRLEMTLETMRKEARRESQQRDEELEEVRGNGYKKIKALECQLETEHEERTLLLREKHELERRLSSMEDRDRVDRDAEEALNQKLRRDLRKYKALLKDAQTQLERLKADTPGKTLIRQLRNQLEDAESARSLAMKARQTAEAELTEVQAMFDESHRARNDAEERANAAHRDRAELQAQIEENEEELGELMKKYSATVKQLNTEQINVSEAEFKLNEMEAERNNLKEQVAELQHRLDNVENLGDPSMAMMSKRLELRTKELESRLELEQATRARLEVQVNRHKEALEKLQNEVTQSKMREMQAQDVIKKSQKSLRDMREEFHVVSSREQESLTRRKDLEKKMEQMESEGAALKNDLRLALQRIADLQQAMEEEGEEELSESDESLSSVGSISDLEDRLRPVHVKRSSQQSLNGSIGGGGGSVVSSTRTVVFEKDDNSPRYADNEVNSNSRKQHKH</sequence>
<feature type="domain" description="Myosin tail" evidence="4">
    <location>
        <begin position="274"/>
        <end position="573"/>
    </location>
</feature>
<dbReference type="GO" id="GO:0031032">
    <property type="term" value="P:actomyosin structure organization"/>
    <property type="evidence" value="ECO:0007669"/>
    <property type="project" value="TreeGrafter"/>
</dbReference>
<dbReference type="AlphaFoldDB" id="A0A6P8K6D8"/>
<feature type="compositionally biased region" description="Basic and acidic residues" evidence="3">
    <location>
        <begin position="785"/>
        <end position="809"/>
    </location>
</feature>
<keyword evidence="1 2" id="KW-0175">Coiled coil</keyword>
<evidence type="ECO:0000256" key="1">
    <source>
        <dbReference type="ARBA" id="ARBA00023054"/>
    </source>
</evidence>
<evidence type="ECO:0000313" key="5">
    <source>
        <dbReference type="Proteomes" id="UP000515162"/>
    </source>
</evidence>
<dbReference type="GeneID" id="117143765"/>